<accession>A0A4V3W8K1</accession>
<comment type="caution">
    <text evidence="6">The sequence shown here is derived from an EMBL/GenBank/DDBJ whole genome shotgun (WGS) entry which is preliminary data.</text>
</comment>
<keyword evidence="1 4" id="KW-0560">Oxidoreductase</keyword>
<dbReference type="EMBL" id="SSNZ01000002">
    <property type="protein sequence ID" value="THF51490.1"/>
    <property type="molecule type" value="Genomic_DNA"/>
</dbReference>
<dbReference type="OrthoDB" id="4174719at2"/>
<evidence type="ECO:0000313" key="6">
    <source>
        <dbReference type="EMBL" id="THF51490.1"/>
    </source>
</evidence>
<dbReference type="EC" id="1.8.4.11" evidence="4"/>
<feature type="active site" evidence="4">
    <location>
        <position position="49"/>
    </location>
</feature>
<feature type="domain" description="Peptide methionine sulphoxide reductase MsrA" evidence="5">
    <location>
        <begin position="43"/>
        <end position="194"/>
    </location>
</feature>
<dbReference type="Gene3D" id="3.30.1060.10">
    <property type="entry name" value="Peptide methionine sulphoxide reductase MsrA"/>
    <property type="match status" value="1"/>
</dbReference>
<reference evidence="6 7" key="1">
    <citation type="submission" date="2019-04" db="EMBL/GenBank/DDBJ databases">
        <title>Flavobacterium sp. nov. isolated from construction timber.</title>
        <authorList>
            <person name="Lin S.-Y."/>
            <person name="Chang C.-T."/>
            <person name="Young C.-C."/>
        </authorList>
    </citation>
    <scope>NUCLEOTIDE SEQUENCE [LARGE SCALE GENOMIC DNA]</scope>
    <source>
        <strain evidence="6 7">CC-CTC003</strain>
    </source>
</reference>
<comment type="similarity">
    <text evidence="4">Belongs to the MsrA Met sulfoxide reductase family.</text>
</comment>
<dbReference type="PANTHER" id="PTHR43774">
    <property type="entry name" value="PEPTIDE METHIONINE SULFOXIDE REDUCTASE"/>
    <property type="match status" value="1"/>
</dbReference>
<dbReference type="NCBIfam" id="TIGR00401">
    <property type="entry name" value="msrA"/>
    <property type="match status" value="1"/>
</dbReference>
<dbReference type="Proteomes" id="UP000307507">
    <property type="component" value="Unassembled WGS sequence"/>
</dbReference>
<protein>
    <recommendedName>
        <fullName evidence="4">Peptide methionine sulfoxide reductase MsrA</fullName>
        <shortName evidence="4">Protein-methionine-S-oxide reductase</shortName>
        <ecNumber evidence="4">1.8.4.11</ecNumber>
    </recommendedName>
    <alternativeName>
        <fullName evidence="4">Peptide-methionine (S)-S-oxide reductase</fullName>
        <shortName evidence="4">Peptide Met(O) reductase</shortName>
    </alternativeName>
</protein>
<dbReference type="HAMAP" id="MF_01401">
    <property type="entry name" value="MsrA"/>
    <property type="match status" value="1"/>
</dbReference>
<evidence type="ECO:0000313" key="7">
    <source>
        <dbReference type="Proteomes" id="UP000307507"/>
    </source>
</evidence>
<name>A0A4V3W8K1_9FLAO</name>
<evidence type="ECO:0000256" key="4">
    <source>
        <dbReference type="HAMAP-Rule" id="MF_01401"/>
    </source>
</evidence>
<comment type="catalytic activity">
    <reaction evidence="2 4">
        <text>L-methionyl-[protein] + [thioredoxin]-disulfide + H2O = L-methionyl-(S)-S-oxide-[protein] + [thioredoxin]-dithiol</text>
        <dbReference type="Rhea" id="RHEA:14217"/>
        <dbReference type="Rhea" id="RHEA-COMP:10698"/>
        <dbReference type="Rhea" id="RHEA-COMP:10700"/>
        <dbReference type="Rhea" id="RHEA-COMP:12313"/>
        <dbReference type="Rhea" id="RHEA-COMP:12315"/>
        <dbReference type="ChEBI" id="CHEBI:15377"/>
        <dbReference type="ChEBI" id="CHEBI:16044"/>
        <dbReference type="ChEBI" id="CHEBI:29950"/>
        <dbReference type="ChEBI" id="CHEBI:44120"/>
        <dbReference type="ChEBI" id="CHEBI:50058"/>
        <dbReference type="EC" id="1.8.4.11"/>
    </reaction>
</comment>
<dbReference type="SUPFAM" id="SSF55068">
    <property type="entry name" value="Peptide methionine sulfoxide reductase"/>
    <property type="match status" value="1"/>
</dbReference>
<keyword evidence="7" id="KW-1185">Reference proteome</keyword>
<dbReference type="InterPro" id="IPR002569">
    <property type="entry name" value="Met_Sox_Rdtase_MsrA_dom"/>
</dbReference>
<gene>
    <name evidence="4 6" type="primary">msrA</name>
    <name evidence="6" type="ORF">E6C50_06925</name>
</gene>
<comment type="catalytic activity">
    <reaction evidence="3 4">
        <text>[thioredoxin]-disulfide + L-methionine + H2O = L-methionine (S)-S-oxide + [thioredoxin]-dithiol</text>
        <dbReference type="Rhea" id="RHEA:19993"/>
        <dbReference type="Rhea" id="RHEA-COMP:10698"/>
        <dbReference type="Rhea" id="RHEA-COMP:10700"/>
        <dbReference type="ChEBI" id="CHEBI:15377"/>
        <dbReference type="ChEBI" id="CHEBI:29950"/>
        <dbReference type="ChEBI" id="CHEBI:50058"/>
        <dbReference type="ChEBI" id="CHEBI:57844"/>
        <dbReference type="ChEBI" id="CHEBI:58772"/>
        <dbReference type="EC" id="1.8.4.11"/>
    </reaction>
</comment>
<dbReference type="AlphaFoldDB" id="A0A4V3W8K1"/>
<dbReference type="Pfam" id="PF01625">
    <property type="entry name" value="PMSR"/>
    <property type="match status" value="1"/>
</dbReference>
<sequence>MKTIFVLLISLGALSCQSSDKKISAEKNKAINTMNEQKGLQVATVAGGCFWCTEALFLELKGVKKVVSGYTGGTVKNPTYKEVCTGTTGHAEAIEITFDPGQISYEDILEVFFATHDPTTLNRQGADVGTQYRSEIFYHDEAQKKAAENFIKLLNDQNIYGKNVVTKVSQATTFYPAEDYHQDYYNQNKSQPYCMAVINPKLDKLRKNYKSMLK</sequence>
<comment type="function">
    <text evidence="4">Has an important function as a repair enzyme for proteins that have been inactivated by oxidation. Catalyzes the reversible oxidation-reduction of methionine sulfoxide in proteins to methionine.</text>
</comment>
<dbReference type="GO" id="GO:0008113">
    <property type="term" value="F:peptide-methionine (S)-S-oxide reductase activity"/>
    <property type="evidence" value="ECO:0007669"/>
    <property type="project" value="UniProtKB-UniRule"/>
</dbReference>
<dbReference type="PROSITE" id="PS51257">
    <property type="entry name" value="PROKAR_LIPOPROTEIN"/>
    <property type="match status" value="1"/>
</dbReference>
<proteinExistence type="inferred from homology"/>
<dbReference type="PANTHER" id="PTHR43774:SF1">
    <property type="entry name" value="PEPTIDE METHIONINE SULFOXIDE REDUCTASE MSRA 2"/>
    <property type="match status" value="1"/>
</dbReference>
<dbReference type="RefSeq" id="WP_136402474.1">
    <property type="nucleotide sequence ID" value="NZ_SSNZ01000002.1"/>
</dbReference>
<evidence type="ECO:0000256" key="1">
    <source>
        <dbReference type="ARBA" id="ARBA00023002"/>
    </source>
</evidence>
<evidence type="ECO:0000256" key="3">
    <source>
        <dbReference type="ARBA" id="ARBA00048782"/>
    </source>
</evidence>
<dbReference type="GO" id="GO:0033744">
    <property type="term" value="F:L-methionine:thioredoxin-disulfide S-oxidoreductase activity"/>
    <property type="evidence" value="ECO:0007669"/>
    <property type="project" value="RHEA"/>
</dbReference>
<evidence type="ECO:0000256" key="2">
    <source>
        <dbReference type="ARBA" id="ARBA00047806"/>
    </source>
</evidence>
<evidence type="ECO:0000259" key="5">
    <source>
        <dbReference type="Pfam" id="PF01625"/>
    </source>
</evidence>
<organism evidence="6 7">
    <name type="scientific">Flavobacterium supellecticarium</name>
    <dbReference type="NCBI Taxonomy" id="2565924"/>
    <lineage>
        <taxon>Bacteria</taxon>
        <taxon>Pseudomonadati</taxon>
        <taxon>Bacteroidota</taxon>
        <taxon>Flavobacteriia</taxon>
        <taxon>Flavobacteriales</taxon>
        <taxon>Flavobacteriaceae</taxon>
        <taxon>Flavobacterium</taxon>
    </lineage>
</organism>
<dbReference type="InterPro" id="IPR036509">
    <property type="entry name" value="Met_Sox_Rdtase_MsrA_sf"/>
</dbReference>